<dbReference type="OrthoDB" id="5987198at2759"/>
<dbReference type="PANTHER" id="PTHR44167:SF18">
    <property type="entry name" value="PROTEIN KINASE DOMAIN-CONTAINING PROTEIN"/>
    <property type="match status" value="1"/>
</dbReference>
<dbReference type="PANTHER" id="PTHR44167">
    <property type="entry name" value="OVARIAN-SPECIFIC SERINE/THREONINE-PROTEIN KINASE LOK-RELATED"/>
    <property type="match status" value="1"/>
</dbReference>
<evidence type="ECO:0000313" key="3">
    <source>
        <dbReference type="Proteomes" id="UP000076154"/>
    </source>
</evidence>
<gene>
    <name evidence="2" type="ORF">Hypma_001452</name>
</gene>
<feature type="domain" description="Protein kinase" evidence="1">
    <location>
        <begin position="72"/>
        <end position="391"/>
    </location>
</feature>
<dbReference type="AlphaFoldDB" id="A0A369K0W6"/>
<evidence type="ECO:0000313" key="2">
    <source>
        <dbReference type="EMBL" id="RDB28259.1"/>
    </source>
</evidence>
<organism evidence="2 3">
    <name type="scientific">Hypsizygus marmoreus</name>
    <name type="common">White beech mushroom</name>
    <name type="synonym">Agaricus marmoreus</name>
    <dbReference type="NCBI Taxonomy" id="39966"/>
    <lineage>
        <taxon>Eukaryota</taxon>
        <taxon>Fungi</taxon>
        <taxon>Dikarya</taxon>
        <taxon>Basidiomycota</taxon>
        <taxon>Agaricomycotina</taxon>
        <taxon>Agaricomycetes</taxon>
        <taxon>Agaricomycetidae</taxon>
        <taxon>Agaricales</taxon>
        <taxon>Tricholomatineae</taxon>
        <taxon>Lyophyllaceae</taxon>
        <taxon>Hypsizygus</taxon>
    </lineage>
</organism>
<dbReference type="Pfam" id="PF00069">
    <property type="entry name" value="Pkinase"/>
    <property type="match status" value="1"/>
</dbReference>
<reference evidence="2" key="1">
    <citation type="submission" date="2018-04" db="EMBL/GenBank/DDBJ databases">
        <title>Whole genome sequencing of Hypsizygus marmoreus.</title>
        <authorList>
            <person name="Choi I.-G."/>
            <person name="Min B."/>
            <person name="Kim J.-G."/>
            <person name="Kim S."/>
            <person name="Oh Y.-L."/>
            <person name="Kong W.-S."/>
            <person name="Park H."/>
            <person name="Jeong J."/>
            <person name="Song E.-S."/>
        </authorList>
    </citation>
    <scope>NUCLEOTIDE SEQUENCE [LARGE SCALE GENOMIC DNA]</scope>
    <source>
        <strain evidence="2">51987-8</strain>
    </source>
</reference>
<name>A0A369K0W6_HYPMA</name>
<protein>
    <recommendedName>
        <fullName evidence="1">Protein kinase domain-containing protein</fullName>
    </recommendedName>
</protein>
<dbReference type="PROSITE" id="PS50011">
    <property type="entry name" value="PROTEIN_KINASE_DOM"/>
    <property type="match status" value="1"/>
</dbReference>
<evidence type="ECO:0000259" key="1">
    <source>
        <dbReference type="PROSITE" id="PS50011"/>
    </source>
</evidence>
<dbReference type="SUPFAM" id="SSF56112">
    <property type="entry name" value="Protein kinase-like (PK-like)"/>
    <property type="match status" value="1"/>
</dbReference>
<accession>A0A369K0W6</accession>
<keyword evidence="3" id="KW-1185">Reference proteome</keyword>
<dbReference type="EMBL" id="LUEZ02000012">
    <property type="protein sequence ID" value="RDB28259.1"/>
    <property type="molecule type" value="Genomic_DNA"/>
</dbReference>
<sequence>MVLEPSPPLQGNHISRESAQGGLRAALDAVLHPPRLNSWEVIWRDRYEFFRERGLELRPRYRPDWSPSWLGTSISPSFCEDSIQQIVRNYLIEIDAKRKKDGKIVCLKRIKTRSDEVAIGQYFTSEHLKGPRNHCVPIWDSFHDPVLSEVDYIVMPVLRPYDDPEFRAVGEVVDFVTQLLEGLDFMHSHNVAHGDLAAANIMMDATPIYPQGWHFVLDSCAPNGIDLLVPLQRIDRPVRYFIVDFGLSLRFGPNQSHLVDGLGGRDPDPPELYSEEPSDAFKLDIFTLGNVFFKEFQEKYLELDFLAPLTSSMLERQFSDRPTAQLALQHWYSIKQTIDPSTGRWRLSKPNETITERFVLNTVAAAQQGMRNLKVMFQGDVLHSLDPSNKA</sequence>
<dbReference type="GO" id="GO:0005737">
    <property type="term" value="C:cytoplasm"/>
    <property type="evidence" value="ECO:0007669"/>
    <property type="project" value="TreeGrafter"/>
</dbReference>
<dbReference type="InParanoid" id="A0A369K0W6"/>
<dbReference type="Proteomes" id="UP000076154">
    <property type="component" value="Unassembled WGS sequence"/>
</dbReference>
<dbReference type="STRING" id="39966.A0A369K0W6"/>
<comment type="caution">
    <text evidence="2">The sequence shown here is derived from an EMBL/GenBank/DDBJ whole genome shotgun (WGS) entry which is preliminary data.</text>
</comment>
<proteinExistence type="predicted"/>
<dbReference type="SMART" id="SM00220">
    <property type="entry name" value="S_TKc"/>
    <property type="match status" value="1"/>
</dbReference>
<dbReference type="InterPro" id="IPR011009">
    <property type="entry name" value="Kinase-like_dom_sf"/>
</dbReference>
<dbReference type="GO" id="GO:0004674">
    <property type="term" value="F:protein serine/threonine kinase activity"/>
    <property type="evidence" value="ECO:0007669"/>
    <property type="project" value="TreeGrafter"/>
</dbReference>
<dbReference type="InterPro" id="IPR000719">
    <property type="entry name" value="Prot_kinase_dom"/>
</dbReference>
<dbReference type="GO" id="GO:0005634">
    <property type="term" value="C:nucleus"/>
    <property type="evidence" value="ECO:0007669"/>
    <property type="project" value="TreeGrafter"/>
</dbReference>
<dbReference type="Gene3D" id="1.10.510.10">
    <property type="entry name" value="Transferase(Phosphotransferase) domain 1"/>
    <property type="match status" value="1"/>
</dbReference>
<dbReference type="GO" id="GO:0005524">
    <property type="term" value="F:ATP binding"/>
    <property type="evidence" value="ECO:0007669"/>
    <property type="project" value="InterPro"/>
</dbReference>
<dbReference type="GO" id="GO:0044773">
    <property type="term" value="P:mitotic DNA damage checkpoint signaling"/>
    <property type="evidence" value="ECO:0007669"/>
    <property type="project" value="TreeGrafter"/>
</dbReference>